<accession>A0A1I4PFY3</accession>
<dbReference type="AlphaFoldDB" id="A0A1I4PFY3"/>
<organism evidence="6 7">
    <name type="scientific">Shimia aestuarii</name>
    <dbReference type="NCBI Taxonomy" id="254406"/>
    <lineage>
        <taxon>Bacteria</taxon>
        <taxon>Pseudomonadati</taxon>
        <taxon>Pseudomonadota</taxon>
        <taxon>Alphaproteobacteria</taxon>
        <taxon>Rhodobacterales</taxon>
        <taxon>Roseobacteraceae</taxon>
    </lineage>
</organism>
<feature type="short sequence motif" description="GXSXG" evidence="4">
    <location>
        <begin position="37"/>
        <end position="41"/>
    </location>
</feature>
<dbReference type="EMBL" id="FOTQ01000005">
    <property type="protein sequence ID" value="SFM26712.1"/>
    <property type="molecule type" value="Genomic_DNA"/>
</dbReference>
<evidence type="ECO:0000256" key="3">
    <source>
        <dbReference type="ARBA" id="ARBA00023098"/>
    </source>
</evidence>
<feature type="active site" description="Nucleophile" evidence="4">
    <location>
        <position position="39"/>
    </location>
</feature>
<gene>
    <name evidence="6" type="ORF">SAMN04488042_105226</name>
</gene>
<comment type="caution">
    <text evidence="4">Lacks conserved residue(s) required for the propagation of feature annotation.</text>
</comment>
<proteinExistence type="predicted"/>
<keyword evidence="3 4" id="KW-0443">Lipid metabolism</keyword>
<keyword evidence="7" id="KW-1185">Reference proteome</keyword>
<dbReference type="GO" id="GO:0016787">
    <property type="term" value="F:hydrolase activity"/>
    <property type="evidence" value="ECO:0007669"/>
    <property type="project" value="UniProtKB-UniRule"/>
</dbReference>
<keyword evidence="2 4" id="KW-0442">Lipid degradation</keyword>
<evidence type="ECO:0000313" key="7">
    <source>
        <dbReference type="Proteomes" id="UP000199144"/>
    </source>
</evidence>
<dbReference type="Proteomes" id="UP000199144">
    <property type="component" value="Unassembled WGS sequence"/>
</dbReference>
<dbReference type="GO" id="GO:0016042">
    <property type="term" value="P:lipid catabolic process"/>
    <property type="evidence" value="ECO:0007669"/>
    <property type="project" value="UniProtKB-UniRule"/>
</dbReference>
<evidence type="ECO:0000256" key="2">
    <source>
        <dbReference type="ARBA" id="ARBA00022963"/>
    </source>
</evidence>
<dbReference type="SUPFAM" id="SSF52151">
    <property type="entry name" value="FabD/lysophospholipase-like"/>
    <property type="match status" value="1"/>
</dbReference>
<evidence type="ECO:0000256" key="1">
    <source>
        <dbReference type="ARBA" id="ARBA00022801"/>
    </source>
</evidence>
<feature type="active site" description="Proton acceptor" evidence="4">
    <location>
        <position position="153"/>
    </location>
</feature>
<dbReference type="InterPro" id="IPR050301">
    <property type="entry name" value="NTE"/>
</dbReference>
<feature type="short sequence motif" description="DGA/G" evidence="4">
    <location>
        <begin position="153"/>
        <end position="155"/>
    </location>
</feature>
<feature type="domain" description="PNPLA" evidence="5">
    <location>
        <begin position="6"/>
        <end position="166"/>
    </location>
</feature>
<dbReference type="InterPro" id="IPR002641">
    <property type="entry name" value="PNPLA_dom"/>
</dbReference>
<protein>
    <submittedName>
        <fullName evidence="6">NTE family protein</fullName>
    </submittedName>
</protein>
<dbReference type="PANTHER" id="PTHR14226:SF76">
    <property type="entry name" value="NTE FAMILY PROTEIN RSSA"/>
    <property type="match status" value="1"/>
</dbReference>
<dbReference type="RefSeq" id="WP_093094397.1">
    <property type="nucleotide sequence ID" value="NZ_FOTQ01000005.1"/>
</dbReference>
<name>A0A1I4PFY3_9RHOB</name>
<keyword evidence="1 4" id="KW-0378">Hydrolase</keyword>
<evidence type="ECO:0000313" key="6">
    <source>
        <dbReference type="EMBL" id="SFM26712.1"/>
    </source>
</evidence>
<dbReference type="OrthoDB" id="5290098at2"/>
<dbReference type="STRING" id="254406.SAMN04488042_105226"/>
<sequence>MNRLGLALGSGGARGWCHIGVLRGLDDLGIAPEVVAGCSMGALVGAAWAAGRLDALEDWARDLTLTRMVGFIDLHFDRGGLMRGGTVAEMMRSLDLPERIEDLDRPFIAVTTDMATGHEVWLREGSLFDAVRASISIPGLFSPHEINGRWMLDGGLINPVPVSACRALGATTTLAVNPNAKTGPLWEPGDNIYEQLGVKDWVGRLPDPVRGLLKHDEVPGPGILDVVSTSIDIMTEFLRKVRTASDSPSLTLEADLNHMSVLDLYRADEAIAEGRRLVEVHSDALRACCA</sequence>
<dbReference type="PANTHER" id="PTHR14226">
    <property type="entry name" value="NEUROPATHY TARGET ESTERASE/SWISS CHEESE D.MELANOGASTER"/>
    <property type="match status" value="1"/>
</dbReference>
<dbReference type="Pfam" id="PF01734">
    <property type="entry name" value="Patatin"/>
    <property type="match status" value="1"/>
</dbReference>
<dbReference type="InterPro" id="IPR016035">
    <property type="entry name" value="Acyl_Trfase/lysoPLipase"/>
</dbReference>
<evidence type="ECO:0000256" key="4">
    <source>
        <dbReference type="PROSITE-ProRule" id="PRU01161"/>
    </source>
</evidence>
<reference evidence="6 7" key="1">
    <citation type="submission" date="2016-10" db="EMBL/GenBank/DDBJ databases">
        <authorList>
            <person name="de Groot N.N."/>
        </authorList>
    </citation>
    <scope>NUCLEOTIDE SEQUENCE [LARGE SCALE GENOMIC DNA]</scope>
    <source>
        <strain evidence="6 7">DSM 15283</strain>
    </source>
</reference>
<dbReference type="PROSITE" id="PS51635">
    <property type="entry name" value="PNPLA"/>
    <property type="match status" value="1"/>
</dbReference>
<dbReference type="Gene3D" id="3.40.1090.10">
    <property type="entry name" value="Cytosolic phospholipase A2 catalytic domain"/>
    <property type="match status" value="2"/>
</dbReference>
<evidence type="ECO:0000259" key="5">
    <source>
        <dbReference type="PROSITE" id="PS51635"/>
    </source>
</evidence>